<comment type="caution">
    <text evidence="5">The sequence shown here is derived from an EMBL/GenBank/DDBJ whole genome shotgun (WGS) entry which is preliminary data.</text>
</comment>
<dbReference type="PANTHER" id="PTHR12296">
    <property type="entry name" value="DENN DOMAIN-CONTAINING PROTEIN 4"/>
    <property type="match status" value="1"/>
</dbReference>
<dbReference type="SMART" id="SM00799">
    <property type="entry name" value="DENN"/>
    <property type="match status" value="1"/>
</dbReference>
<feature type="domain" description="UDENN" evidence="4">
    <location>
        <begin position="107"/>
        <end position="588"/>
    </location>
</feature>
<dbReference type="Pfam" id="PF03456">
    <property type="entry name" value="uDENN"/>
    <property type="match status" value="1"/>
</dbReference>
<feature type="repeat" description="WD" evidence="3">
    <location>
        <begin position="1101"/>
        <end position="1142"/>
    </location>
</feature>
<dbReference type="EMBL" id="JAWDGP010001076">
    <property type="protein sequence ID" value="KAK3795254.1"/>
    <property type="molecule type" value="Genomic_DNA"/>
</dbReference>
<keyword evidence="2" id="KW-0677">Repeat</keyword>
<dbReference type="SMART" id="SM00801">
    <property type="entry name" value="dDENN"/>
    <property type="match status" value="1"/>
</dbReference>
<dbReference type="SUPFAM" id="SSF50998">
    <property type="entry name" value="Quinoprotein alcohol dehydrogenase-like"/>
    <property type="match status" value="1"/>
</dbReference>
<protein>
    <recommendedName>
        <fullName evidence="4">UDENN domain-containing protein</fullName>
    </recommendedName>
</protein>
<dbReference type="SMART" id="SM00800">
    <property type="entry name" value="uDENN"/>
    <property type="match status" value="1"/>
</dbReference>
<name>A0AAE1E5L4_9GAST</name>
<reference evidence="5" key="1">
    <citation type="journal article" date="2023" name="G3 (Bethesda)">
        <title>A reference genome for the long-term kleptoplast-retaining sea slug Elysia crispata morphotype clarki.</title>
        <authorList>
            <person name="Eastman K.E."/>
            <person name="Pendleton A.L."/>
            <person name="Shaikh M.A."/>
            <person name="Suttiyut T."/>
            <person name="Ogas R."/>
            <person name="Tomko P."/>
            <person name="Gavelis G."/>
            <person name="Widhalm J.R."/>
            <person name="Wisecaver J.H."/>
        </authorList>
    </citation>
    <scope>NUCLEOTIDE SEQUENCE</scope>
    <source>
        <strain evidence="5">ECLA1</strain>
    </source>
</reference>
<dbReference type="InterPro" id="IPR005112">
    <property type="entry name" value="dDENN_dom"/>
</dbReference>
<organism evidence="5 6">
    <name type="scientific">Elysia crispata</name>
    <name type="common">lettuce slug</name>
    <dbReference type="NCBI Taxonomy" id="231223"/>
    <lineage>
        <taxon>Eukaryota</taxon>
        <taxon>Metazoa</taxon>
        <taxon>Spiralia</taxon>
        <taxon>Lophotrochozoa</taxon>
        <taxon>Mollusca</taxon>
        <taxon>Gastropoda</taxon>
        <taxon>Heterobranchia</taxon>
        <taxon>Euthyneura</taxon>
        <taxon>Panpulmonata</taxon>
        <taxon>Sacoglossa</taxon>
        <taxon>Placobranchoidea</taxon>
        <taxon>Plakobranchidae</taxon>
        <taxon>Elysia</taxon>
    </lineage>
</organism>
<dbReference type="PROSITE" id="PS50211">
    <property type="entry name" value="DENN"/>
    <property type="match status" value="1"/>
</dbReference>
<dbReference type="Pfam" id="PF25570">
    <property type="entry name" value="TPR_DENND3"/>
    <property type="match status" value="1"/>
</dbReference>
<dbReference type="PROSITE" id="PS00678">
    <property type="entry name" value="WD_REPEATS_1"/>
    <property type="match status" value="1"/>
</dbReference>
<keyword evidence="6" id="KW-1185">Reference proteome</keyword>
<dbReference type="InterPro" id="IPR015943">
    <property type="entry name" value="WD40/YVTN_repeat-like_dom_sf"/>
</dbReference>
<evidence type="ECO:0000259" key="4">
    <source>
        <dbReference type="PROSITE" id="PS50211"/>
    </source>
</evidence>
<dbReference type="Pfam" id="PF00400">
    <property type="entry name" value="WD40"/>
    <property type="match status" value="2"/>
</dbReference>
<dbReference type="Gene3D" id="3.40.50.11500">
    <property type="match status" value="1"/>
</dbReference>
<dbReference type="InterPro" id="IPR051696">
    <property type="entry name" value="DENN_Domain_GEFs"/>
</dbReference>
<evidence type="ECO:0000313" key="6">
    <source>
        <dbReference type="Proteomes" id="UP001283361"/>
    </source>
</evidence>
<evidence type="ECO:0000313" key="5">
    <source>
        <dbReference type="EMBL" id="KAK3795254.1"/>
    </source>
</evidence>
<dbReference type="InterPro" id="IPR043153">
    <property type="entry name" value="DENN_C"/>
</dbReference>
<evidence type="ECO:0000256" key="2">
    <source>
        <dbReference type="ARBA" id="ARBA00022737"/>
    </source>
</evidence>
<dbReference type="InterPro" id="IPR001680">
    <property type="entry name" value="WD40_rpt"/>
</dbReference>
<dbReference type="InterPro" id="IPR005113">
    <property type="entry name" value="uDENN_dom"/>
</dbReference>
<dbReference type="GO" id="GO:0031410">
    <property type="term" value="C:cytoplasmic vesicle"/>
    <property type="evidence" value="ECO:0007669"/>
    <property type="project" value="TreeGrafter"/>
</dbReference>
<proteinExistence type="predicted"/>
<dbReference type="GO" id="GO:0005085">
    <property type="term" value="F:guanyl-nucleotide exchange factor activity"/>
    <property type="evidence" value="ECO:0007669"/>
    <property type="project" value="UniProtKB-ARBA"/>
</dbReference>
<dbReference type="Pfam" id="PF02141">
    <property type="entry name" value="DENN"/>
    <property type="match status" value="1"/>
</dbReference>
<dbReference type="Proteomes" id="UP001283361">
    <property type="component" value="Unassembled WGS sequence"/>
</dbReference>
<sequence length="1316" mass="150081">MVDKPAEPVRPMHFNLYNRFAELMLVVGLDENTGLTPFHKDADADEEEDTDEESLNSLFFQQYEAQVLAAISSSKALVFQPNLMEDPSYPPRPDTANGSTNNFHDLRKFRLVGGHGSRRQVQAVNAAVIKQHLNKGDSSKSVADLPLSKDAIESITTFCFPDNAQVYRQKPDSNIHFLVLTDVSGSKTYASCLTFYKPYRLSKDSGGTIQFELLTDRSWKQASGYSVNCFIPQCCVLVSKYPYFYAMKECLSCMISHVERDLEEMYQFIKDFTYTMTMAPVPPAGNVIVEMSVYNLSVSLFPSESPEKPVIDLPLHLAFLCFPVDDLLSIFTAILCEERLVFVSFNYALLTTIMESFLYYILPMTWRFTYVPILSASSLELLEAPGTFMMGCHSKHLDVVEQVEGLVVVNIDEGTVNINPVTDGALSGYQPPTFTMSTMATFTSSMASGIHERSEMVVIDKSSQTIPNLPEEPAKLFKNICKRAKFQMELSDVQRPFYYDIEEERAFRMKKCLQFNTEISFAFLEMMVNLFRGTLSYLRTDLRRFNKQQFLESIAPCNRPFYEKVLNTDMCKQFLEDRLSEKVDYWTDHEIRTRPYAKRASQEMDVSPGLSHRQQMKPMRKQVSVTTFSSLAPRTFEILRLPPLNDTATYVKHTLTMLNKTIEECRNPHFRPSYIYMRGMFLAAEGNVKEALDDLLSLHGHNVRLLPIGLIKKLLQLLAESEREEMLRVSGRHVAELLVPAEHDLEKSHHRHYRSIMDNRVAIPEADLSLEDFVETVSLLEMSTDYDTIQRLFLALAQPQRPTHVEKYTFEVLRLSYEDNQTQCESLALPKDCLQNNEIILRVSNLIKTDFGMGRMVLTDKRLFFIKDVSNRYKEIVKLRNITGLEKIQTHWYLISVDVLVINDLANKIRFTAWLKEERNSWAILIEEMRAGKVVSEATRDFTAIGQAVQNVLLVDAVIRSGQDERTTHHKHVTRAAETLCYFSGYISEGRHNLPPDTLQALQHRVDPNMGQRERKTVEVLLYTAGGHGSESTNCPPRLWCGMGDGKVRVFDATNWALELSFVQTKSTVSVLVSVGQGQVWAGSHGIFIIDVDTISCNKTLTEHADLVADICLTNSGRHAYSASVDGLIVMWEVQTLRVIRRIRLTGRRSLRRIMVHADRIWCGTWQNIIVLDYEGSQLQTFSYCDPDTSKQLDLDCFHIFNDEIWAGCRRQGQLIVWDLTTTQLKQVLKLDCRGISQILLFRDKVWIGTKDGTIYIYNTAKKVLWKTIKAHEDAIRSLCSAESRYIMSGAGSKDGKVAIWSPNIDAPDSDYVTAL</sequence>
<gene>
    <name evidence="5" type="ORF">RRG08_055817</name>
</gene>
<dbReference type="PANTHER" id="PTHR12296:SF21">
    <property type="entry name" value="DENN DOMAIN-CONTAINING PROTEIN 3"/>
    <property type="match status" value="1"/>
</dbReference>
<dbReference type="InterPro" id="IPR019775">
    <property type="entry name" value="WD40_repeat_CS"/>
</dbReference>
<dbReference type="PROSITE" id="PS50082">
    <property type="entry name" value="WD_REPEATS_2"/>
    <property type="match status" value="1"/>
</dbReference>
<dbReference type="InterPro" id="IPR037516">
    <property type="entry name" value="Tripartite_DENN"/>
</dbReference>
<keyword evidence="1 3" id="KW-0853">WD repeat</keyword>
<accession>A0AAE1E5L4</accession>
<evidence type="ECO:0000256" key="1">
    <source>
        <dbReference type="ARBA" id="ARBA00022574"/>
    </source>
</evidence>
<evidence type="ECO:0000256" key="3">
    <source>
        <dbReference type="PROSITE-ProRule" id="PRU00221"/>
    </source>
</evidence>
<dbReference type="InterPro" id="IPR011047">
    <property type="entry name" value="Quinoprotein_ADH-like_sf"/>
</dbReference>
<dbReference type="InterPro" id="IPR057977">
    <property type="entry name" value="TPR_DENND3"/>
</dbReference>
<dbReference type="SMART" id="SM00320">
    <property type="entry name" value="WD40"/>
    <property type="match status" value="3"/>
</dbReference>
<dbReference type="Gene3D" id="2.130.10.10">
    <property type="entry name" value="YVTN repeat-like/Quinoprotein amine dehydrogenase"/>
    <property type="match status" value="2"/>
</dbReference>
<dbReference type="Gene3D" id="3.30.450.200">
    <property type="match status" value="1"/>
</dbReference>
<dbReference type="InterPro" id="IPR001194">
    <property type="entry name" value="cDENN_dom"/>
</dbReference>
<dbReference type="GO" id="GO:0032483">
    <property type="term" value="P:regulation of Rab protein signal transduction"/>
    <property type="evidence" value="ECO:0007669"/>
    <property type="project" value="TreeGrafter"/>
</dbReference>